<name>A0A9W9D9S5_9PLEO</name>
<feature type="domain" description="Heterokaryon incompatibility" evidence="2">
    <location>
        <begin position="1"/>
        <end position="95"/>
    </location>
</feature>
<proteinExistence type="predicted"/>
<comment type="caution">
    <text evidence="3">The sequence shown here is derived from an EMBL/GenBank/DDBJ whole genome shotgun (WGS) entry which is preliminary data.</text>
</comment>
<accession>A0A9W9D9S5</accession>
<evidence type="ECO:0000259" key="2">
    <source>
        <dbReference type="Pfam" id="PF06985"/>
    </source>
</evidence>
<sequence>MCILQGSAEDWEHEASRMHLVYRNSYCNIAIVDSADKNGGAYRNRVPENIVPTLYAPQENSPMFGGKKWRILPKDMWESELLQSYLYVRAWVFQERMLAPRILHFAKNQVFWDCPSLSACEALPAGLPRPMDTAAGPDRHWRGRLQIDSSDDLAGSVDQALSAYWQTAVRKYTSCNITNRADKLIALWGIAKLVKDAMYVEYAEGLWEENLEDQLCWRVAECKLERRPITPANRKIPSWSWASMDGEIIVADRLSDKKHWTVTDHNGRHLTLDLVGVKRYARPTGPQTDEPAPFLQRRVKSDSVVQTKRLKDTSQVDSESHQSASSASKEIDNDAEPALHSRSIPIQGYVNTGMLTFDKTRRTWLLHLRTGADLDIEAYPDTIPGPPETPHHSQFVIMSAKKVARPRLEVFCNSPESINNDDEVVIEGLGILVETVDNTPGHFRRTGALRFRVADKEEFHLLLSTTVSEKLASKDFDTKRGRKFWLD</sequence>
<dbReference type="PANTHER" id="PTHR33112:SF10">
    <property type="entry name" value="TOL"/>
    <property type="match status" value="1"/>
</dbReference>
<organism evidence="3 4">
    <name type="scientific">Didymella pomorum</name>
    <dbReference type="NCBI Taxonomy" id="749634"/>
    <lineage>
        <taxon>Eukaryota</taxon>
        <taxon>Fungi</taxon>
        <taxon>Dikarya</taxon>
        <taxon>Ascomycota</taxon>
        <taxon>Pezizomycotina</taxon>
        <taxon>Dothideomycetes</taxon>
        <taxon>Pleosporomycetidae</taxon>
        <taxon>Pleosporales</taxon>
        <taxon>Pleosporineae</taxon>
        <taxon>Didymellaceae</taxon>
        <taxon>Didymella</taxon>
    </lineage>
</organism>
<reference evidence="3" key="1">
    <citation type="submission" date="2022-10" db="EMBL/GenBank/DDBJ databases">
        <title>Tapping the CABI collections for fungal endophytes: first genome assemblies for Collariella, Neodidymelliopsis, Ascochyta clinopodiicola, Didymella pomorum, Didymosphaeria variabile, Neocosmospora piperis and Neocucurbitaria cava.</title>
        <authorList>
            <person name="Hill R."/>
        </authorList>
    </citation>
    <scope>NUCLEOTIDE SEQUENCE</scope>
    <source>
        <strain evidence="3">IMI 355091</strain>
    </source>
</reference>
<dbReference type="EMBL" id="JAPEVA010000013">
    <property type="protein sequence ID" value="KAJ4409089.1"/>
    <property type="molecule type" value="Genomic_DNA"/>
</dbReference>
<gene>
    <name evidence="3" type="ORF">N0V91_002905</name>
</gene>
<dbReference type="InterPro" id="IPR010730">
    <property type="entry name" value="HET"/>
</dbReference>
<protein>
    <recommendedName>
        <fullName evidence="2">Heterokaryon incompatibility domain-containing protein</fullName>
    </recommendedName>
</protein>
<keyword evidence="4" id="KW-1185">Reference proteome</keyword>
<evidence type="ECO:0000313" key="3">
    <source>
        <dbReference type="EMBL" id="KAJ4409089.1"/>
    </source>
</evidence>
<feature type="region of interest" description="Disordered" evidence="1">
    <location>
        <begin position="282"/>
        <end position="339"/>
    </location>
</feature>
<dbReference type="OrthoDB" id="5362512at2759"/>
<dbReference type="Pfam" id="PF06985">
    <property type="entry name" value="HET"/>
    <property type="match status" value="1"/>
</dbReference>
<feature type="compositionally biased region" description="Basic and acidic residues" evidence="1">
    <location>
        <begin position="309"/>
        <end position="320"/>
    </location>
</feature>
<evidence type="ECO:0000256" key="1">
    <source>
        <dbReference type="SAM" id="MobiDB-lite"/>
    </source>
</evidence>
<dbReference type="Proteomes" id="UP001140510">
    <property type="component" value="Unassembled WGS sequence"/>
</dbReference>
<dbReference type="AlphaFoldDB" id="A0A9W9D9S5"/>
<evidence type="ECO:0000313" key="4">
    <source>
        <dbReference type="Proteomes" id="UP001140510"/>
    </source>
</evidence>
<dbReference type="PANTHER" id="PTHR33112">
    <property type="entry name" value="DOMAIN PROTEIN, PUTATIVE-RELATED"/>
    <property type="match status" value="1"/>
</dbReference>